<sequence length="97" mass="10590">MSNTTNTDNTKMDFKQTLATPTTSTIPANTSASSISATSSTSTTSTTTKFKLSAELQKVYDLRRSLITAVNKEAKLAYLPDIVDVCVLLTYVIQYKQ</sequence>
<protein>
    <submittedName>
        <fullName evidence="2">Uncharacterized protein</fullName>
    </submittedName>
</protein>
<gene>
    <name evidence="2" type="ORF">C1645_830729</name>
</gene>
<feature type="compositionally biased region" description="Low complexity" evidence="1">
    <location>
        <begin position="19"/>
        <end position="44"/>
    </location>
</feature>
<dbReference type="AlphaFoldDB" id="A0A397SH40"/>
<accession>A0A397SH40</accession>
<evidence type="ECO:0000313" key="2">
    <source>
        <dbReference type="EMBL" id="RIA85493.1"/>
    </source>
</evidence>
<comment type="caution">
    <text evidence="2">The sequence shown here is derived from an EMBL/GenBank/DDBJ whole genome shotgun (WGS) entry which is preliminary data.</text>
</comment>
<dbReference type="EMBL" id="QKYT01000423">
    <property type="protein sequence ID" value="RIA85493.1"/>
    <property type="molecule type" value="Genomic_DNA"/>
</dbReference>
<evidence type="ECO:0000256" key="1">
    <source>
        <dbReference type="SAM" id="MobiDB-lite"/>
    </source>
</evidence>
<dbReference type="Proteomes" id="UP000265703">
    <property type="component" value="Unassembled WGS sequence"/>
</dbReference>
<organism evidence="2 3">
    <name type="scientific">Glomus cerebriforme</name>
    <dbReference type="NCBI Taxonomy" id="658196"/>
    <lineage>
        <taxon>Eukaryota</taxon>
        <taxon>Fungi</taxon>
        <taxon>Fungi incertae sedis</taxon>
        <taxon>Mucoromycota</taxon>
        <taxon>Glomeromycotina</taxon>
        <taxon>Glomeromycetes</taxon>
        <taxon>Glomerales</taxon>
        <taxon>Glomeraceae</taxon>
        <taxon>Glomus</taxon>
    </lineage>
</organism>
<evidence type="ECO:0000313" key="3">
    <source>
        <dbReference type="Proteomes" id="UP000265703"/>
    </source>
</evidence>
<feature type="region of interest" description="Disordered" evidence="1">
    <location>
        <begin position="1"/>
        <end position="44"/>
    </location>
</feature>
<reference evidence="2 3" key="1">
    <citation type="submission" date="2018-06" db="EMBL/GenBank/DDBJ databases">
        <title>Comparative genomics reveals the genomic features of Rhizophagus irregularis, R. cerebriforme, R. diaphanum and Gigaspora rosea, and their symbiotic lifestyle signature.</title>
        <authorList>
            <person name="Morin E."/>
            <person name="San Clemente H."/>
            <person name="Chen E.C.H."/>
            <person name="De La Providencia I."/>
            <person name="Hainaut M."/>
            <person name="Kuo A."/>
            <person name="Kohler A."/>
            <person name="Murat C."/>
            <person name="Tang N."/>
            <person name="Roy S."/>
            <person name="Loubradou J."/>
            <person name="Henrissat B."/>
            <person name="Grigoriev I.V."/>
            <person name="Corradi N."/>
            <person name="Roux C."/>
            <person name="Martin F.M."/>
        </authorList>
    </citation>
    <scope>NUCLEOTIDE SEQUENCE [LARGE SCALE GENOMIC DNA]</scope>
    <source>
        <strain evidence="2 3">DAOM 227022</strain>
    </source>
</reference>
<name>A0A397SH40_9GLOM</name>
<proteinExistence type="predicted"/>
<keyword evidence="3" id="KW-1185">Reference proteome</keyword>